<feature type="domain" description="BRICHOS" evidence="6">
    <location>
        <begin position="384"/>
        <end position="478"/>
    </location>
</feature>
<evidence type="ECO:0000256" key="2">
    <source>
        <dbReference type="ARBA" id="ARBA00011749"/>
    </source>
</evidence>
<keyword evidence="8" id="KW-1185">Reference proteome</keyword>
<reference evidence="7" key="1">
    <citation type="submission" date="2025-08" db="UniProtKB">
        <authorList>
            <consortium name="Ensembl"/>
        </authorList>
    </citation>
    <scope>IDENTIFICATION</scope>
</reference>
<gene>
    <name evidence="7" type="primary">CAB39</name>
</gene>
<evidence type="ECO:0000259" key="6">
    <source>
        <dbReference type="PROSITE" id="PS50869"/>
    </source>
</evidence>
<keyword evidence="3" id="KW-1015">Disulfide bond</keyword>
<dbReference type="Pfam" id="PF08569">
    <property type="entry name" value="Mo25"/>
    <property type="match status" value="1"/>
</dbReference>
<evidence type="ECO:0000256" key="4">
    <source>
        <dbReference type="ARBA" id="ARBA00025206"/>
    </source>
</evidence>
<name>A0A8C6XZW2_NAJNA</name>
<sequence length="515" mass="60126">MPFPFGKSHKSPADIVKNLKESMAVLEKQDISDKKVEKATEEVSKNLVAMKEILYGTNEKEPQTEAVAQLAQELYNSGLLSTLVADLQLIDFEGKKDVAQIFNNILRRQIGTRTPTVEYICTQQNILFMLLKGYESPEIALNCGIMLRECIRHEPLAKIILWSEQFYDFFRYVEMSTFDIASDAFATFKDLLTRHKLLSAEFLEQHYDRFFSEYEKLLHSENYVTKRQSLKLLGELLLDRHNFTIMTKYISKPENLKLMMNLLRDKSRNIQFEAFHVFKEKQPLSLPQQSWRSLTCIFFLALGFLLLLLGLILTSTYIYKYLSLTHSVAHMGMNVQRTEYYNYEEGGLECDYFEFDDSSEIRTVYEDVKIFLGEDYEEISIPRPNVGHPADIIHDFQQGFTAYYDWVVNKCYIGELNTTIVMPLKHFWELTLNIKKGEYLPQTNMIQEERMVTEPAIDPDLFGSYIHKLCQGKETFRLGHRIARGHIHQRATEKCHHIRHFANTFVIDTAICQPL</sequence>
<protein>
    <submittedName>
        <fullName evidence="7">Calcium binding protein 39</fullName>
    </submittedName>
</protein>
<comment type="function">
    <text evidence="4">Component of a complex that binds and activates STK11/LKB1. In the complex, required to stabilize the interaction between CAB39/MO25 (CAB39/MO25alpha or CAB39L/MO25beta) and STK11/LKB1.</text>
</comment>
<evidence type="ECO:0000256" key="1">
    <source>
        <dbReference type="ARBA" id="ARBA00011012"/>
    </source>
</evidence>
<dbReference type="InterPro" id="IPR016024">
    <property type="entry name" value="ARM-type_fold"/>
</dbReference>
<evidence type="ECO:0000313" key="7">
    <source>
        <dbReference type="Ensembl" id="ENSNNAP00000021970.1"/>
    </source>
</evidence>
<dbReference type="GeneTree" id="ENSGT00390000004360"/>
<accession>A0A8C6XZW2</accession>
<dbReference type="PANTHER" id="PTHR10182">
    <property type="entry name" value="CALCIUM-BINDING PROTEIN 39-RELATED"/>
    <property type="match status" value="1"/>
</dbReference>
<evidence type="ECO:0000256" key="3">
    <source>
        <dbReference type="ARBA" id="ARBA00023157"/>
    </source>
</evidence>
<dbReference type="GO" id="GO:1902554">
    <property type="term" value="C:serine/threonine protein kinase complex"/>
    <property type="evidence" value="ECO:0007669"/>
    <property type="project" value="Ensembl"/>
</dbReference>
<dbReference type="OrthoDB" id="609103at2759"/>
<keyword evidence="5" id="KW-1133">Transmembrane helix</keyword>
<dbReference type="PANTHER" id="PTHR10182:SF11">
    <property type="entry name" value="CALCIUM-BINDING PROTEIN 39"/>
    <property type="match status" value="1"/>
</dbReference>
<dbReference type="InterPro" id="IPR011989">
    <property type="entry name" value="ARM-like"/>
</dbReference>
<dbReference type="FunFam" id="1.25.10.10:FF:000025">
    <property type="entry name" value="Calcium-binding protein 39"/>
    <property type="match status" value="1"/>
</dbReference>
<keyword evidence="5" id="KW-0472">Membrane</keyword>
<evidence type="ECO:0000256" key="5">
    <source>
        <dbReference type="SAM" id="Phobius"/>
    </source>
</evidence>
<dbReference type="GO" id="GO:0005737">
    <property type="term" value="C:cytoplasm"/>
    <property type="evidence" value="ECO:0007669"/>
    <property type="project" value="Ensembl"/>
</dbReference>
<dbReference type="Gene3D" id="1.25.10.10">
    <property type="entry name" value="Leucine-rich Repeat Variant"/>
    <property type="match status" value="1"/>
</dbReference>
<dbReference type="Pfam" id="PF04089">
    <property type="entry name" value="BRICHOS"/>
    <property type="match status" value="1"/>
</dbReference>
<comment type="subunit">
    <text evidence="2">Component of a trimeric complex composed of STK11/LKB1, STRAD (STRADA or STRADB) and CAB39/MO25 (CAB39/MO25alpha or CAB39L/MO25beta): the complex tethers STK11/LKB1 in the cytoplasm and stimulates its catalytic activity.</text>
</comment>
<feature type="transmembrane region" description="Helical" evidence="5">
    <location>
        <begin position="297"/>
        <end position="319"/>
    </location>
</feature>
<dbReference type="GO" id="GO:0035556">
    <property type="term" value="P:intracellular signal transduction"/>
    <property type="evidence" value="ECO:0007669"/>
    <property type="project" value="Ensembl"/>
</dbReference>
<dbReference type="InterPro" id="IPR007084">
    <property type="entry name" value="BRICHOS_dom"/>
</dbReference>
<dbReference type="InterPro" id="IPR013878">
    <property type="entry name" value="Mo25"/>
</dbReference>
<dbReference type="Gene3D" id="3.30.390.150">
    <property type="match status" value="1"/>
</dbReference>
<dbReference type="Proteomes" id="UP000694559">
    <property type="component" value="Unplaced"/>
</dbReference>
<dbReference type="GO" id="GO:0071476">
    <property type="term" value="P:cellular hypotonic response"/>
    <property type="evidence" value="ECO:0007669"/>
    <property type="project" value="Ensembl"/>
</dbReference>
<proteinExistence type="inferred from homology"/>
<dbReference type="SMART" id="SM01039">
    <property type="entry name" value="BRICHOS"/>
    <property type="match status" value="1"/>
</dbReference>
<dbReference type="GO" id="GO:0043539">
    <property type="term" value="F:protein serine/threonine kinase activator activity"/>
    <property type="evidence" value="ECO:0007669"/>
    <property type="project" value="Ensembl"/>
</dbReference>
<dbReference type="SUPFAM" id="SSF48371">
    <property type="entry name" value="ARM repeat"/>
    <property type="match status" value="1"/>
</dbReference>
<dbReference type="PROSITE" id="PS50869">
    <property type="entry name" value="BRICHOS"/>
    <property type="match status" value="1"/>
</dbReference>
<reference evidence="7" key="2">
    <citation type="submission" date="2025-09" db="UniProtKB">
        <authorList>
            <consortium name="Ensembl"/>
        </authorList>
    </citation>
    <scope>IDENTIFICATION</scope>
</reference>
<dbReference type="GO" id="GO:1901380">
    <property type="term" value="P:negative regulation of potassium ion transmembrane transport"/>
    <property type="evidence" value="ECO:0007669"/>
    <property type="project" value="Ensembl"/>
</dbReference>
<organism evidence="7 8">
    <name type="scientific">Naja naja</name>
    <name type="common">Indian cobra</name>
    <dbReference type="NCBI Taxonomy" id="35670"/>
    <lineage>
        <taxon>Eukaryota</taxon>
        <taxon>Metazoa</taxon>
        <taxon>Chordata</taxon>
        <taxon>Craniata</taxon>
        <taxon>Vertebrata</taxon>
        <taxon>Euteleostomi</taxon>
        <taxon>Lepidosauria</taxon>
        <taxon>Squamata</taxon>
        <taxon>Bifurcata</taxon>
        <taxon>Unidentata</taxon>
        <taxon>Episquamata</taxon>
        <taxon>Toxicofera</taxon>
        <taxon>Serpentes</taxon>
        <taxon>Colubroidea</taxon>
        <taxon>Elapidae</taxon>
        <taxon>Elapinae</taxon>
        <taxon>Naja</taxon>
    </lineage>
</organism>
<keyword evidence="5" id="KW-0812">Transmembrane</keyword>
<dbReference type="AlphaFoldDB" id="A0A8C6XZW2"/>
<dbReference type="GO" id="GO:0120283">
    <property type="term" value="F:protein serine/threonine kinase binding"/>
    <property type="evidence" value="ECO:0007669"/>
    <property type="project" value="Ensembl"/>
</dbReference>
<dbReference type="Ensembl" id="ENSNNAT00000023033.1">
    <property type="protein sequence ID" value="ENSNNAP00000021970.1"/>
    <property type="gene ID" value="ENSNNAG00000014511.1"/>
</dbReference>
<evidence type="ECO:0000313" key="8">
    <source>
        <dbReference type="Proteomes" id="UP000694559"/>
    </source>
</evidence>
<comment type="similarity">
    <text evidence="1">Belongs to the Mo25 family.</text>
</comment>